<dbReference type="Proteomes" id="UP000199031">
    <property type="component" value="Unassembled WGS sequence"/>
</dbReference>
<proteinExistence type="predicted"/>
<dbReference type="Pfam" id="PF13376">
    <property type="entry name" value="OmdA"/>
    <property type="match status" value="1"/>
</dbReference>
<dbReference type="Pfam" id="PF08922">
    <property type="entry name" value="DUF1905"/>
    <property type="match status" value="1"/>
</dbReference>
<organism evidence="1 2">
    <name type="scientific">Parafilimonas terrae</name>
    <dbReference type="NCBI Taxonomy" id="1465490"/>
    <lineage>
        <taxon>Bacteria</taxon>
        <taxon>Pseudomonadati</taxon>
        <taxon>Bacteroidota</taxon>
        <taxon>Chitinophagia</taxon>
        <taxon>Chitinophagales</taxon>
        <taxon>Chitinophagaceae</taxon>
        <taxon>Parafilimonas</taxon>
    </lineage>
</organism>
<dbReference type="OrthoDB" id="2243618at2"/>
<dbReference type="STRING" id="1465490.SAMN05444277_11868"/>
<keyword evidence="2" id="KW-1185">Reference proteome</keyword>
<sequence>MKTFSAEIFIIGINPYVFVPDDILQYLFKKSGKEKGHIPVHLIINKQKFIQHLVKYAGAWRLYLNMPMRKAAGKDVGDIITIKIDYDETERTTPMHSKFDAALKKNKKAAAVFNNLPPYMKKEILRYLNNLKTEEALNKNVQRAINFLLGKERFIGRDKP</sequence>
<dbReference type="AlphaFoldDB" id="A0A1I5ZAZ9"/>
<gene>
    <name evidence="1" type="ORF">SAMN05444277_11868</name>
</gene>
<evidence type="ECO:0008006" key="3">
    <source>
        <dbReference type="Google" id="ProtNLM"/>
    </source>
</evidence>
<accession>A0A1I5ZAZ9</accession>
<dbReference type="EMBL" id="FOXQ01000018">
    <property type="protein sequence ID" value="SFQ53632.1"/>
    <property type="molecule type" value="Genomic_DNA"/>
</dbReference>
<dbReference type="RefSeq" id="WP_090662996.1">
    <property type="nucleotide sequence ID" value="NZ_FOXQ01000018.1"/>
</dbReference>
<protein>
    <recommendedName>
        <fullName evidence="3">Bacteriocin-protection, YdeI or OmpD-Associated</fullName>
    </recommendedName>
</protein>
<dbReference type="SUPFAM" id="SSF141694">
    <property type="entry name" value="AF2212/PG0164-like"/>
    <property type="match status" value="1"/>
</dbReference>
<dbReference type="Gene3D" id="2.40.30.100">
    <property type="entry name" value="AF2212/PG0164-like"/>
    <property type="match status" value="1"/>
</dbReference>
<name>A0A1I5ZAZ9_9BACT</name>
<reference evidence="1 2" key="1">
    <citation type="submission" date="2016-10" db="EMBL/GenBank/DDBJ databases">
        <authorList>
            <person name="de Groot N.N."/>
        </authorList>
    </citation>
    <scope>NUCLEOTIDE SEQUENCE [LARGE SCALE GENOMIC DNA]</scope>
    <source>
        <strain evidence="1 2">DSM 28286</strain>
    </source>
</reference>
<dbReference type="InterPro" id="IPR015018">
    <property type="entry name" value="DUF1905"/>
</dbReference>
<evidence type="ECO:0000313" key="1">
    <source>
        <dbReference type="EMBL" id="SFQ53632.1"/>
    </source>
</evidence>
<dbReference type="InterPro" id="IPR037079">
    <property type="entry name" value="AF2212/PG0164-like_sf"/>
</dbReference>
<evidence type="ECO:0000313" key="2">
    <source>
        <dbReference type="Proteomes" id="UP000199031"/>
    </source>
</evidence>